<protein>
    <submittedName>
        <fullName evidence="3">VTC domain-containing protein</fullName>
    </submittedName>
</protein>
<dbReference type="GO" id="GO:0006799">
    <property type="term" value="P:polyphosphate biosynthetic process"/>
    <property type="evidence" value="ECO:0007669"/>
    <property type="project" value="UniProtKB-ARBA"/>
</dbReference>
<evidence type="ECO:0000259" key="1">
    <source>
        <dbReference type="Pfam" id="PF09359"/>
    </source>
</evidence>
<dbReference type="Pfam" id="PF09359">
    <property type="entry name" value="VTC"/>
    <property type="match status" value="1"/>
</dbReference>
<dbReference type="InterPro" id="IPR033469">
    <property type="entry name" value="CYTH-like_dom_sf"/>
</dbReference>
<dbReference type="OrthoDB" id="185578at2"/>
<dbReference type="InterPro" id="IPR042267">
    <property type="entry name" value="VTC_sf"/>
</dbReference>
<dbReference type="Proteomes" id="UP000216411">
    <property type="component" value="Unassembled WGS sequence"/>
</dbReference>
<dbReference type="InterPro" id="IPR018966">
    <property type="entry name" value="VTC_domain"/>
</dbReference>
<name>A0A255I9Y1_9FIRM</name>
<dbReference type="AlphaFoldDB" id="A0A255I9Y1"/>
<evidence type="ECO:0000313" key="2">
    <source>
        <dbReference type="EMBL" id="PXV85047.1"/>
    </source>
</evidence>
<reference evidence="3" key="3">
    <citation type="submission" date="2018-07" db="EMBL/GenBank/DDBJ databases">
        <authorList>
            <person name="Quirk P.G."/>
            <person name="Krulwich T.A."/>
        </authorList>
    </citation>
    <scope>NUCLEOTIDE SEQUENCE</scope>
    <source>
        <strain evidence="3">CCRI-19302</strain>
    </source>
</reference>
<evidence type="ECO:0000313" key="5">
    <source>
        <dbReference type="Proteomes" id="UP000247523"/>
    </source>
</evidence>
<sequence>MADYQGVFKRYEKKFLLTDYQYKLLREKLEKYMEADSYGLHTISNIYYDTDDYRLIRESLSKPVYKEKLRLRSYGTPTSDSDVFLEIKKKFEGVVYKRRVSMKLEEANKYVIQRKQPSKVSQITREIDWFLKSYDLSPKAFIAYDRIALFGKENSDLRITFDTNIRWREDNLDLAKGSNGRQLLQPGQILMEIKIPGVMPLWMSQMLDELNIHSTSFSKYGTCFKNHLIYTFLQNLDKNIMITQIGGVHCA</sequence>
<keyword evidence="4" id="KW-1185">Reference proteome</keyword>
<dbReference type="EMBL" id="NOKA02000114">
    <property type="protein sequence ID" value="RDY27245.1"/>
    <property type="molecule type" value="Genomic_DNA"/>
</dbReference>
<dbReference type="CDD" id="cd07750">
    <property type="entry name" value="PolyPPase_VTC_like"/>
    <property type="match status" value="1"/>
</dbReference>
<organism evidence="3 4">
    <name type="scientific">Lachnotalea glycerini</name>
    <dbReference type="NCBI Taxonomy" id="1763509"/>
    <lineage>
        <taxon>Bacteria</taxon>
        <taxon>Bacillati</taxon>
        <taxon>Bacillota</taxon>
        <taxon>Clostridia</taxon>
        <taxon>Lachnospirales</taxon>
        <taxon>Lachnospiraceae</taxon>
        <taxon>Lachnotalea</taxon>
    </lineage>
</organism>
<evidence type="ECO:0000313" key="3">
    <source>
        <dbReference type="EMBL" id="RDY27245.1"/>
    </source>
</evidence>
<evidence type="ECO:0000313" key="4">
    <source>
        <dbReference type="Proteomes" id="UP000216411"/>
    </source>
</evidence>
<proteinExistence type="predicted"/>
<dbReference type="RefSeq" id="WP_094378000.1">
    <property type="nucleotide sequence ID" value="NZ_NOKA02000114.1"/>
</dbReference>
<dbReference type="EMBL" id="QICS01000020">
    <property type="protein sequence ID" value="PXV85047.1"/>
    <property type="molecule type" value="Genomic_DNA"/>
</dbReference>
<reference evidence="2 5" key="2">
    <citation type="submission" date="2018-05" db="EMBL/GenBank/DDBJ databases">
        <title>Genomic Encyclopedia of Type Strains, Phase IV (KMG-IV): sequencing the most valuable type-strain genomes for metagenomic binning, comparative biology and taxonomic classification.</title>
        <authorList>
            <person name="Goeker M."/>
        </authorList>
    </citation>
    <scope>NUCLEOTIDE SEQUENCE [LARGE SCALE GENOMIC DNA]</scope>
    <source>
        <strain evidence="2 5">DSM 28816</strain>
    </source>
</reference>
<accession>A0A255I9Y1</accession>
<feature type="domain" description="VTC" evidence="1">
    <location>
        <begin position="9"/>
        <end position="224"/>
    </location>
</feature>
<dbReference type="Gene3D" id="3.20.100.30">
    <property type="entry name" value="VTC, catalytic tunnel domain"/>
    <property type="match status" value="1"/>
</dbReference>
<dbReference type="Proteomes" id="UP000247523">
    <property type="component" value="Unassembled WGS sequence"/>
</dbReference>
<gene>
    <name evidence="2" type="ORF">C8E03_12019</name>
    <name evidence="3" type="ORF">CG710_020905</name>
</gene>
<comment type="caution">
    <text evidence="3">The sequence shown here is derived from an EMBL/GenBank/DDBJ whole genome shotgun (WGS) entry which is preliminary data.</text>
</comment>
<dbReference type="SUPFAM" id="SSF55154">
    <property type="entry name" value="CYTH-like phosphatases"/>
    <property type="match status" value="1"/>
</dbReference>
<reference evidence="3 4" key="1">
    <citation type="journal article" date="2017" name="Genome Announc.">
        <title>Draft Genome Sequence of a Sporulating and Motile Strain of Lachnotalea glycerini Isolated from Water in Quebec City, Canada.</title>
        <authorList>
            <person name="Maheux A.F."/>
            <person name="Boudreau D.K."/>
            <person name="Berube E."/>
            <person name="Boissinot M."/>
            <person name="Raymond F."/>
            <person name="Brodeur S."/>
            <person name="Corbeil J."/>
            <person name="Isabel S."/>
            <person name="Omar R.F."/>
            <person name="Bergeron M.G."/>
        </authorList>
    </citation>
    <scope>NUCLEOTIDE SEQUENCE [LARGE SCALE GENOMIC DNA]</scope>
    <source>
        <strain evidence="3 4">CCRI-19302</strain>
    </source>
</reference>